<accession>A0A0L8AGM5</accession>
<proteinExistence type="predicted"/>
<comment type="caution">
    <text evidence="2">The sequence shown here is derived from an EMBL/GenBank/DDBJ whole genome shotgun (WGS) entry which is preliminary data.</text>
</comment>
<evidence type="ECO:0000256" key="1">
    <source>
        <dbReference type="SAM" id="SignalP"/>
    </source>
</evidence>
<name>A0A0L8AGM5_9BACT</name>
<dbReference type="RefSeq" id="WP_053225100.1">
    <property type="nucleotide sequence ID" value="NZ_JSVA01000033.1"/>
</dbReference>
<dbReference type="OrthoDB" id="9759749at2"/>
<dbReference type="Pfam" id="PF02585">
    <property type="entry name" value="PIG-L"/>
    <property type="match status" value="1"/>
</dbReference>
<dbReference type="InterPro" id="IPR024078">
    <property type="entry name" value="LmbE-like_dom_sf"/>
</dbReference>
<feature type="signal peptide" evidence="1">
    <location>
        <begin position="1"/>
        <end position="23"/>
    </location>
</feature>
<dbReference type="PATRIC" id="fig|1566026.4.peg.2199"/>
<evidence type="ECO:0000313" key="2">
    <source>
        <dbReference type="EMBL" id="KOF01402.1"/>
    </source>
</evidence>
<reference evidence="3" key="1">
    <citation type="submission" date="2014-11" db="EMBL/GenBank/DDBJ databases">
        <title>Genome sequencing of Roseivirga sp. D-25.</title>
        <authorList>
            <person name="Selvaratnam C."/>
            <person name="Thevarajoo S."/>
            <person name="Goh K.M."/>
            <person name="Eee R."/>
            <person name="Chan K.-G."/>
            <person name="Chong C.S."/>
        </authorList>
    </citation>
    <scope>NUCLEOTIDE SEQUENCE [LARGE SCALE GENOMIC DNA]</scope>
    <source>
        <strain evidence="3">D-25</strain>
    </source>
</reference>
<dbReference type="InterPro" id="IPR029062">
    <property type="entry name" value="Class_I_gatase-like"/>
</dbReference>
<evidence type="ECO:0000313" key="3">
    <source>
        <dbReference type="Proteomes" id="UP000036908"/>
    </source>
</evidence>
<keyword evidence="3" id="KW-1185">Reference proteome</keyword>
<dbReference type="Gene3D" id="3.40.50.10320">
    <property type="entry name" value="LmbE-like"/>
    <property type="match status" value="1"/>
</dbReference>
<protein>
    <submittedName>
        <fullName evidence="2">LmbE family protein</fullName>
    </submittedName>
</protein>
<dbReference type="Proteomes" id="UP000036908">
    <property type="component" value="Unassembled WGS sequence"/>
</dbReference>
<dbReference type="GO" id="GO:0016811">
    <property type="term" value="F:hydrolase activity, acting on carbon-nitrogen (but not peptide) bonds, in linear amides"/>
    <property type="evidence" value="ECO:0007669"/>
    <property type="project" value="TreeGrafter"/>
</dbReference>
<dbReference type="EMBL" id="JSVA01000033">
    <property type="protein sequence ID" value="KOF01402.1"/>
    <property type="molecule type" value="Genomic_DNA"/>
</dbReference>
<dbReference type="SUPFAM" id="SSF102588">
    <property type="entry name" value="LmbE-like"/>
    <property type="match status" value="1"/>
</dbReference>
<sequence length="846" mass="94907">MKHLSKLMLFCILLTAFSSVGNAQAPKKLDAAEIKQALNKLEVLGSVLYLAAHPDDENTRLIAYMANEKNMRTAYLAMTRGDGGQNLIGTEIREYLGIIRTQELLAARRKDGGEQFFTRANDFGFSKDPNETLNVWDKDDALADVVWNIRRFRPDIIITRFDTTLVPSGTMHGHHTASARLAMQAFDLANDPTKYPEQLKYVQPWQPKTLYWNGYNFGGRNDGEEFDGTPGYFTIDFGAYNPLLGLSYDEISSLGRSEHKSQGFGSTGRRGESKEVLMYWKGEKPKSDIFEDINTTWSRVKGGAEIGALLEKANKNYSLSNPSIIIDDLMQAREKLVKLENEYWKKVKLEELDLVIKSVLGLYLEVVADEETKVSGEKLRISVEAINRSDVKVALNSIDFPELNEKATITQPLANNQSFRKNLEFTLPQLTNSQPYWLREEGTVGMYKVDDQALIGLAQNPDILNATFNLTINGKPYAYATSVVYKENDRVDGEVYRPFVVTPPVFVNIAESVLVFADNSAKEVNVVVKAGTDNVSGKVSLDLPSGWKSSPENFEFNLKGKQEEARFKFQVLPPTTQQEGAVTAKVTYNGKSYHQGLKVIDYKHIPRQTIFPESTAKVVRLNLERKGQYVGYIMGSGDAVPESLTQIGYTVSILDPNTITAESLAAFDAVIIGVRAYNTVDRMPFIQPDLMEYVKQGGTVIAQYNTSMRDQPEIGPYPFQISRDRVTVEDAKVRILAPDHPLINGPNKITEKDFEGWVQERGLYFPNQWDDRYTAILSSNDPGDKPNDGGLIVGQYGEGYFVYTGYSWFRELPAGVAGAYRIFSNMISLGNETPKSTKLNRIENKR</sequence>
<dbReference type="InterPro" id="IPR003737">
    <property type="entry name" value="GlcNAc_PI_deacetylase-related"/>
</dbReference>
<dbReference type="SUPFAM" id="SSF52317">
    <property type="entry name" value="Class I glutamine amidotransferase-like"/>
    <property type="match status" value="1"/>
</dbReference>
<keyword evidence="1" id="KW-0732">Signal</keyword>
<dbReference type="AlphaFoldDB" id="A0A0L8AGM5"/>
<dbReference type="PANTHER" id="PTHR12993">
    <property type="entry name" value="N-ACETYLGLUCOSAMINYL-PHOSPHATIDYLINOSITOL DE-N-ACETYLASE-RELATED"/>
    <property type="match status" value="1"/>
</dbReference>
<feature type="chain" id="PRO_5005580010" evidence="1">
    <location>
        <begin position="24"/>
        <end position="846"/>
    </location>
</feature>
<organism evidence="2 3">
    <name type="scientific">Roseivirga seohaensis subsp. aquiponti</name>
    <dbReference type="NCBI Taxonomy" id="1566026"/>
    <lineage>
        <taxon>Bacteria</taxon>
        <taxon>Pseudomonadati</taxon>
        <taxon>Bacteroidota</taxon>
        <taxon>Cytophagia</taxon>
        <taxon>Cytophagales</taxon>
        <taxon>Roseivirgaceae</taxon>
        <taxon>Roseivirga</taxon>
    </lineage>
</organism>
<dbReference type="PANTHER" id="PTHR12993:SF11">
    <property type="entry name" value="N-ACETYLGLUCOSAMINYL-PHOSPHATIDYLINOSITOL DE-N-ACETYLASE"/>
    <property type="match status" value="1"/>
</dbReference>
<gene>
    <name evidence="2" type="ORF">OB69_17780</name>
</gene>